<dbReference type="EMBL" id="JBHSDJ010000019">
    <property type="protein sequence ID" value="MFC4246859.1"/>
    <property type="molecule type" value="Genomic_DNA"/>
</dbReference>
<dbReference type="AlphaFoldDB" id="A0ABD5NXN9"/>
<organism evidence="1 2">
    <name type="scientific">Natribaculum luteum</name>
    <dbReference type="NCBI Taxonomy" id="1586232"/>
    <lineage>
        <taxon>Archaea</taxon>
        <taxon>Methanobacteriati</taxon>
        <taxon>Methanobacteriota</taxon>
        <taxon>Stenosarchaea group</taxon>
        <taxon>Halobacteria</taxon>
        <taxon>Halobacteriales</taxon>
        <taxon>Natrialbaceae</taxon>
        <taxon>Natribaculum</taxon>
    </lineage>
</organism>
<proteinExistence type="predicted"/>
<name>A0ABD5NXN9_9EURY</name>
<dbReference type="GeneID" id="71855867"/>
<sequence>MTDEEIASAAAQFHEDVPHQFQVSLTMSMETRERLRAVKEELDQAIGERVVTTNDVMSVALLAAARYHAVATGDVPELETIDEEYLLPLTSVVRQVLEDEDEALFESVATDRE</sequence>
<accession>A0ABD5NXN9</accession>
<evidence type="ECO:0000313" key="1">
    <source>
        <dbReference type="EMBL" id="MFC4246859.1"/>
    </source>
</evidence>
<comment type="caution">
    <text evidence="1">The sequence shown here is derived from an EMBL/GenBank/DDBJ whole genome shotgun (WGS) entry which is preliminary data.</text>
</comment>
<dbReference type="RefSeq" id="WP_246975903.1">
    <property type="nucleotide sequence ID" value="NZ_CP095398.1"/>
</dbReference>
<evidence type="ECO:0000313" key="2">
    <source>
        <dbReference type="Proteomes" id="UP001595821"/>
    </source>
</evidence>
<protein>
    <submittedName>
        <fullName evidence="1">Uncharacterized protein</fullName>
    </submittedName>
</protein>
<dbReference type="Proteomes" id="UP001595821">
    <property type="component" value="Unassembled WGS sequence"/>
</dbReference>
<gene>
    <name evidence="1" type="ORF">ACFOZ7_07580</name>
</gene>
<reference evidence="1 2" key="1">
    <citation type="journal article" date="2014" name="Int. J. Syst. Evol. Microbiol.">
        <title>Complete genome sequence of Corynebacterium casei LMG S-19264T (=DSM 44701T), isolated from a smear-ripened cheese.</title>
        <authorList>
            <consortium name="US DOE Joint Genome Institute (JGI-PGF)"/>
            <person name="Walter F."/>
            <person name="Albersmeier A."/>
            <person name="Kalinowski J."/>
            <person name="Ruckert C."/>
        </authorList>
    </citation>
    <scope>NUCLEOTIDE SEQUENCE [LARGE SCALE GENOMIC DNA]</scope>
    <source>
        <strain evidence="1 2">IBRC-M 10912</strain>
    </source>
</reference>